<gene>
    <name evidence="1" type="ORF">T4A_8</name>
</gene>
<accession>A0A0V1DPH2</accession>
<organism evidence="1 2">
    <name type="scientific">Trichinella pseudospiralis</name>
    <name type="common">Parasitic roundworm</name>
    <dbReference type="NCBI Taxonomy" id="6337"/>
    <lineage>
        <taxon>Eukaryota</taxon>
        <taxon>Metazoa</taxon>
        <taxon>Ecdysozoa</taxon>
        <taxon>Nematoda</taxon>
        <taxon>Enoplea</taxon>
        <taxon>Dorylaimia</taxon>
        <taxon>Trichinellida</taxon>
        <taxon>Trichinellidae</taxon>
        <taxon>Trichinella</taxon>
    </lineage>
</organism>
<dbReference type="Proteomes" id="UP000054632">
    <property type="component" value="Unassembled WGS sequence"/>
</dbReference>
<sequence>MKIWDSDVETSIVALGIIFNNGLIAKLWRNNIGSLT</sequence>
<evidence type="ECO:0000313" key="1">
    <source>
        <dbReference type="EMBL" id="KRY63471.1"/>
    </source>
</evidence>
<evidence type="ECO:0000313" key="2">
    <source>
        <dbReference type="Proteomes" id="UP000054632"/>
    </source>
</evidence>
<dbReference type="EMBL" id="JYDR01001174">
    <property type="protein sequence ID" value="KRY63471.1"/>
    <property type="molecule type" value="Genomic_DNA"/>
</dbReference>
<reference evidence="1 2" key="1">
    <citation type="submission" date="2015-01" db="EMBL/GenBank/DDBJ databases">
        <title>Evolution of Trichinella species and genotypes.</title>
        <authorList>
            <person name="Korhonen P.K."/>
            <person name="Edoardo P."/>
            <person name="Giuseppe L.R."/>
            <person name="Gasser R.B."/>
        </authorList>
    </citation>
    <scope>NUCLEOTIDE SEQUENCE [LARGE SCALE GENOMIC DNA]</scope>
    <source>
        <strain evidence="1">ISS13</strain>
    </source>
</reference>
<proteinExistence type="predicted"/>
<comment type="caution">
    <text evidence="1">The sequence shown here is derived from an EMBL/GenBank/DDBJ whole genome shotgun (WGS) entry which is preliminary data.</text>
</comment>
<protein>
    <submittedName>
        <fullName evidence="1">Uncharacterized protein</fullName>
    </submittedName>
</protein>
<dbReference type="AlphaFoldDB" id="A0A0V1DPH2"/>
<name>A0A0V1DPH2_TRIPS</name>